<proteinExistence type="predicted"/>
<evidence type="ECO:0000256" key="1">
    <source>
        <dbReference type="SAM" id="MobiDB-lite"/>
    </source>
</evidence>
<organism evidence="2 3">
    <name type="scientific">Acidisphaera rubrifaciens HS-AP3</name>
    <dbReference type="NCBI Taxonomy" id="1231350"/>
    <lineage>
        <taxon>Bacteria</taxon>
        <taxon>Pseudomonadati</taxon>
        <taxon>Pseudomonadota</taxon>
        <taxon>Alphaproteobacteria</taxon>
        <taxon>Acetobacterales</taxon>
        <taxon>Acetobacteraceae</taxon>
        <taxon>Acidisphaera</taxon>
    </lineage>
</organism>
<feature type="region of interest" description="Disordered" evidence="1">
    <location>
        <begin position="225"/>
        <end position="254"/>
    </location>
</feature>
<name>A0A0D6P8S1_9PROT</name>
<feature type="compositionally biased region" description="Acidic residues" evidence="1">
    <location>
        <begin position="244"/>
        <end position="254"/>
    </location>
</feature>
<keyword evidence="3" id="KW-1185">Reference proteome</keyword>
<protein>
    <submittedName>
        <fullName evidence="2">Uncharacterized protein</fullName>
    </submittedName>
</protein>
<evidence type="ECO:0000313" key="2">
    <source>
        <dbReference type="EMBL" id="GAN78082.1"/>
    </source>
</evidence>
<dbReference type="OrthoDB" id="8443714at2"/>
<sequence>MLDELIEEEFRNRPADDSLAFLHFEKIYRAKLDAELNQLNSNNEDSYYNVYNHFMQTYINQVIATARALELDILEYWMNNPAAANNTKNFVQIKFDIDAAITTIKVRYSTADRRVSVRLEPQAREKIRDLISKIKLTIEDGDLPSTRKDALMNKLNAFSAEVDRDRTRFEAFGALVIEAAGTVGKAEAKLRPVRKWIDSIANLIRQARMSEDSALRLNAPMKRIAPPQNQIEPLGGLWKSPDEPNADSDNEVPF</sequence>
<accession>A0A0D6P8S1</accession>
<evidence type="ECO:0000313" key="3">
    <source>
        <dbReference type="Proteomes" id="UP000032680"/>
    </source>
</evidence>
<dbReference type="AlphaFoldDB" id="A0A0D6P8S1"/>
<dbReference type="Proteomes" id="UP000032680">
    <property type="component" value="Unassembled WGS sequence"/>
</dbReference>
<gene>
    <name evidence="2" type="ORF">Asru_0610_06</name>
</gene>
<reference evidence="2 3" key="1">
    <citation type="submission" date="2012-11" db="EMBL/GenBank/DDBJ databases">
        <title>Whole genome sequence of Acidisphaera rubrifaciens HS-AP3.</title>
        <authorList>
            <person name="Azuma Y."/>
            <person name="Higashiura N."/>
            <person name="Hirakawa H."/>
            <person name="Matsushita K."/>
        </authorList>
    </citation>
    <scope>NUCLEOTIDE SEQUENCE [LARGE SCALE GENOMIC DNA]</scope>
    <source>
        <strain evidence="2 3">HS-AP3</strain>
    </source>
</reference>
<dbReference type="RefSeq" id="WP_148360635.1">
    <property type="nucleotide sequence ID" value="NZ_BANB01000610.1"/>
</dbReference>
<comment type="caution">
    <text evidence="2">The sequence shown here is derived from an EMBL/GenBank/DDBJ whole genome shotgun (WGS) entry which is preliminary data.</text>
</comment>
<dbReference type="EMBL" id="BANB01000610">
    <property type="protein sequence ID" value="GAN78082.1"/>
    <property type="molecule type" value="Genomic_DNA"/>
</dbReference>